<protein>
    <recommendedName>
        <fullName evidence="3">DUF6535 domain-containing protein</fullName>
    </recommendedName>
</protein>
<evidence type="ECO:0000313" key="5">
    <source>
        <dbReference type="Proteomes" id="UP001201163"/>
    </source>
</evidence>
<reference evidence="4" key="1">
    <citation type="submission" date="2022-01" db="EMBL/GenBank/DDBJ databases">
        <title>Comparative genomics reveals a dynamic genome evolution in the ectomycorrhizal milk-cap (Lactarius) mushrooms.</title>
        <authorList>
            <consortium name="DOE Joint Genome Institute"/>
            <person name="Lebreton A."/>
            <person name="Tang N."/>
            <person name="Kuo A."/>
            <person name="LaButti K."/>
            <person name="Drula E."/>
            <person name="Barry K."/>
            <person name="Clum A."/>
            <person name="Lipzen A."/>
            <person name="Mousain D."/>
            <person name="Ng V."/>
            <person name="Wang R."/>
            <person name="Wang X."/>
            <person name="Dai Y."/>
            <person name="Henrissat B."/>
            <person name="Grigoriev I.V."/>
            <person name="Guerin-Laguette A."/>
            <person name="Yu F."/>
            <person name="Martin F.M."/>
        </authorList>
    </citation>
    <scope>NUCLEOTIDE SEQUENCE</scope>
    <source>
        <strain evidence="4">QP</strain>
    </source>
</reference>
<dbReference type="Pfam" id="PF20153">
    <property type="entry name" value="DUF6535"/>
    <property type="match status" value="1"/>
</dbReference>
<keyword evidence="2" id="KW-1133">Transmembrane helix</keyword>
<feature type="transmembrane region" description="Helical" evidence="2">
    <location>
        <begin position="230"/>
        <end position="249"/>
    </location>
</feature>
<keyword evidence="2" id="KW-0812">Transmembrane</keyword>
<evidence type="ECO:0000313" key="4">
    <source>
        <dbReference type="EMBL" id="KAH8988589.1"/>
    </source>
</evidence>
<dbReference type="AlphaFoldDB" id="A0AAD4QC79"/>
<feature type="transmembrane region" description="Helical" evidence="2">
    <location>
        <begin position="283"/>
        <end position="305"/>
    </location>
</feature>
<keyword evidence="5" id="KW-1185">Reference proteome</keyword>
<proteinExistence type="predicted"/>
<gene>
    <name evidence="4" type="ORF">EDB92DRAFT_1947955</name>
</gene>
<dbReference type="EMBL" id="JAKELL010000041">
    <property type="protein sequence ID" value="KAH8988589.1"/>
    <property type="molecule type" value="Genomic_DNA"/>
</dbReference>
<organism evidence="4 5">
    <name type="scientific">Lactarius akahatsu</name>
    <dbReference type="NCBI Taxonomy" id="416441"/>
    <lineage>
        <taxon>Eukaryota</taxon>
        <taxon>Fungi</taxon>
        <taxon>Dikarya</taxon>
        <taxon>Basidiomycota</taxon>
        <taxon>Agaricomycotina</taxon>
        <taxon>Agaricomycetes</taxon>
        <taxon>Russulales</taxon>
        <taxon>Russulaceae</taxon>
        <taxon>Lactarius</taxon>
    </lineage>
</organism>
<feature type="compositionally biased region" description="Basic and acidic residues" evidence="1">
    <location>
        <begin position="9"/>
        <end position="20"/>
    </location>
</feature>
<evidence type="ECO:0000259" key="3">
    <source>
        <dbReference type="Pfam" id="PF20153"/>
    </source>
</evidence>
<dbReference type="InterPro" id="IPR045338">
    <property type="entry name" value="DUF6535"/>
</dbReference>
<feature type="domain" description="DUF6535" evidence="3">
    <location>
        <begin position="127"/>
        <end position="312"/>
    </location>
</feature>
<feature type="transmembrane region" description="Helical" evidence="2">
    <location>
        <begin position="149"/>
        <end position="168"/>
    </location>
</feature>
<dbReference type="Proteomes" id="UP001201163">
    <property type="component" value="Unassembled WGS sequence"/>
</dbReference>
<comment type="caution">
    <text evidence="4">The sequence shown here is derived from an EMBL/GenBank/DDBJ whole genome shotgun (WGS) entry which is preliminary data.</text>
</comment>
<accession>A0AAD4QC79</accession>
<feature type="compositionally biased region" description="Basic and acidic residues" evidence="1">
    <location>
        <begin position="32"/>
        <end position="43"/>
    </location>
</feature>
<sequence length="951" mass="107068">MSRRTLGRTRREFDSQRPDLEALLIEPQPQDEGVRQREAHEMSTHTFGRNSETSRTSGSITPAVQTGREDQPGSSTQLRAQAQRASHFNSGDSQQHGDLRAPSDTTSTQSVPPRMIGDFDDNANAFWSLHMNEAKSHDEARIQSLKDDMGSVLIFAGLFSAALISFIIDKMHDLEADPAKQMVYYQQQNVALLAQISTQVSFIAPRIPGPTVPTPPYDFRLSSSDVRVNAFWFMSLVFSISAALLATLVQQWVRDYMHVFQRYSNPLKSARLRQYLYEGAEGWYMPLVAESVPGLIHVSLFLFFLGLCDSLLDLNTTIGITTIVPIAICGLLYVFSTFAPIMDPQSPFQTPFSGMIWHLVQKAFPRRYSDRAFDGAPKDVSPDMSKGKVQLAMEENAKRKCRDVQAIRWLIDNSTEDDEMESFAMTMPGTFTSEWGVEVWEKVSEVKRYEGTNSRLNDADLRLSVPPYHGSPHPRRYSPEIPPALNDPHVARDLAIDDLCKRVRHLLSTCNNRSLFANKELWRKRARGCIETVASLVFCPNVELELFGDLEDLERLLRELGETEKIRDLLAAGPDGSFVTRWICLSLVIVTRRISSHDMIKSYAELAIDHLSSLQIEDDGEQTNNDTADRTFEISRGIDDDFKTASQFCVHELRTAFNQGQVGRTEEQVGGDLRDHDADISRLERVDFVAGQMEHVDMAVSEINHIVKSGLSVHLPGVSFDEFKGTGLIQPIQFLDSLVAEGQESTPQFVFLSQRLRLLCSYAPKLRDIIDGRGDDVYQEVLGSLGTLWDDADRRRLVLGQQHLMERQLWRLLDLRDGGGFGFSVEVFFLVLARLLSPQDKNTALYIKTFGAITSGWRQHKDCIGTQRVILNLICDIAICDRGIFSKPTFPTDIANGLLILFENMAEGQSGSHIDDAMTELRGGPPLITYNDPWFFSKARELISRLSARVP</sequence>
<feature type="region of interest" description="Disordered" evidence="1">
    <location>
        <begin position="1"/>
        <end position="114"/>
    </location>
</feature>
<feature type="transmembrane region" description="Helical" evidence="2">
    <location>
        <begin position="317"/>
        <end position="335"/>
    </location>
</feature>
<evidence type="ECO:0000256" key="1">
    <source>
        <dbReference type="SAM" id="MobiDB-lite"/>
    </source>
</evidence>
<feature type="compositionally biased region" description="Polar residues" evidence="1">
    <location>
        <begin position="72"/>
        <end position="94"/>
    </location>
</feature>
<keyword evidence="2" id="KW-0472">Membrane</keyword>
<feature type="compositionally biased region" description="Polar residues" evidence="1">
    <location>
        <begin position="44"/>
        <end position="64"/>
    </location>
</feature>
<evidence type="ECO:0000256" key="2">
    <source>
        <dbReference type="SAM" id="Phobius"/>
    </source>
</evidence>
<name>A0AAD4QC79_9AGAM</name>